<dbReference type="InterPro" id="IPR010318">
    <property type="entry name" value="S-Me-THD_N"/>
</dbReference>
<organism evidence="5 6">
    <name type="scientific">Pleurotus eryngii</name>
    <name type="common">Boletus of the steppes</name>
    <dbReference type="NCBI Taxonomy" id="5323"/>
    <lineage>
        <taxon>Eukaryota</taxon>
        <taxon>Fungi</taxon>
        <taxon>Dikarya</taxon>
        <taxon>Basidiomycota</taxon>
        <taxon>Agaricomycotina</taxon>
        <taxon>Agaricomycetes</taxon>
        <taxon>Agaricomycetidae</taxon>
        <taxon>Agaricales</taxon>
        <taxon>Pleurotineae</taxon>
        <taxon>Pleurotaceae</taxon>
        <taxon>Pleurotus</taxon>
    </lineage>
</organism>
<evidence type="ECO:0000259" key="3">
    <source>
        <dbReference type="Pfam" id="PF06032"/>
    </source>
</evidence>
<dbReference type="InterPro" id="IPR045079">
    <property type="entry name" value="Oxoprolinase-like"/>
</dbReference>
<dbReference type="AlphaFoldDB" id="A0A9P5ZUE0"/>
<dbReference type="Pfam" id="PF06032">
    <property type="entry name" value="S-Me-THD_N"/>
    <property type="match status" value="1"/>
</dbReference>
<dbReference type="PANTHER" id="PTHR11365">
    <property type="entry name" value="5-OXOPROLINASE RELATED"/>
    <property type="match status" value="1"/>
</dbReference>
<feature type="domain" description="Hydantoinase A/oxoprolinase" evidence="1">
    <location>
        <begin position="251"/>
        <end position="430"/>
    </location>
</feature>
<dbReference type="InterPro" id="IPR008040">
    <property type="entry name" value="Hydant_A_N"/>
</dbReference>
<dbReference type="SUPFAM" id="SSF53067">
    <property type="entry name" value="Actin-like ATPase domain"/>
    <property type="match status" value="2"/>
</dbReference>
<dbReference type="OrthoDB" id="5404895at2759"/>
<comment type="caution">
    <text evidence="5">The sequence shown here is derived from an EMBL/GenBank/DDBJ whole genome shotgun (WGS) entry which is preliminary data.</text>
</comment>
<feature type="domain" description="S-Me-THD-like C-terminal" evidence="4">
    <location>
        <begin position="806"/>
        <end position="1017"/>
    </location>
</feature>
<dbReference type="SUPFAM" id="SSF160991">
    <property type="entry name" value="CV3147-like"/>
    <property type="match status" value="1"/>
</dbReference>
<dbReference type="EMBL" id="MU154576">
    <property type="protein sequence ID" value="KAF9494149.1"/>
    <property type="molecule type" value="Genomic_DNA"/>
</dbReference>
<dbReference type="InterPro" id="IPR043129">
    <property type="entry name" value="ATPase_NBD"/>
</dbReference>
<dbReference type="Pfam" id="PF20906">
    <property type="entry name" value="S-Me-THD_C"/>
    <property type="match status" value="1"/>
</dbReference>
<dbReference type="Proteomes" id="UP000807025">
    <property type="component" value="Unassembled WGS sequence"/>
</dbReference>
<evidence type="ECO:0000259" key="2">
    <source>
        <dbReference type="Pfam" id="PF05378"/>
    </source>
</evidence>
<dbReference type="Gene3D" id="2.40.390.10">
    <property type="entry name" value="CV3147-like"/>
    <property type="match status" value="1"/>
</dbReference>
<accession>A0A9P5ZUE0</accession>
<sequence>MRRYSSTQVYACVRNKRLPRLCTNGIALWRVVGCRIPKILGRYRTTMKYRIGVDVGGTNTDGVLIDPTCATERSRGVLAFHKVPTTSNVSEGIEAAIRQILHSSASDPSEVACVSIGTTAFINAVLEADPRRLCKVAVIRICGPYTRQAPPFLDFPRRLKRLMEGHIGYIDGGIEIDGRPIVPISEEQIQEQCEIIKSKGLFNIVLSGVFSPLDNDGTNEYAVRDTIVGILGPAVNVVCSRDVGQLGLIERENASILNASILPYAQRTIRGFSRAMLALDIAAPVYVTQNDGSLTTAAKAAKLPIRTFASGPTNSMRGASFLAGLDNQRGVGQPAIVIDVGGTTTDIGVLLPTGYPRQAASYIEIAGVRTNLAMADVQSIALGGGSKIRKSDSGAIVVGPDSVGHQIQSEGMVFGGNTLTTTDVIVAAGKARVGDPLTVSHLDRTLVEKSIAAINKHLERIIDRMKVSPEAIDVLLVGGGGIIAPDKLSGVSQIIRPPFFDVANAVGAAMAKVSYEIDTIVEIKQKTLPEIMDKLKSLAIEGAIVAGAEPSSTRIVEVNNLPVNYVTNRSTRVVIRAAGDLSPSPTHILEAVESECRYGDEVFDKGTEPVNERMEAPEAPVDVNTYRPTIRADKVWVLSEIDLEWIGEGCNILGAGGGGPSYPAFLMARQLLREGKSILVVDAKNVPQDALFARCCFMGSPSVSSERIQGGVEIPAAMQALKQFMGFDDFFGTISDEIGGGNGIQPLIMSGMLGKVTMDADLMGRAYPHMWQSLPGVFGIENGLFPVALADGVGNALVMGRARDGSAVETVLRGACTEMGSKAAVTFPPLTRLTCQKYGVAHTVSQAWRMGRAVALCRQQSNIRDVVAGLLELQNGACLFTGKIVDVRREVRKGFTWGEVVIAPLSSDELEYTGAISTHQITYGADARLIVPFQNENIYAYIETSGSEAKKIVAVVPDLITVLDSQKGVALGTPDYRYGLRVTVIALAGDEKWSKTEAGLNGGGPRAFGLDDILYKSVGEYKEPRGVIEEYA</sequence>
<dbReference type="GO" id="GO:0016787">
    <property type="term" value="F:hydrolase activity"/>
    <property type="evidence" value="ECO:0007669"/>
    <property type="project" value="InterPro"/>
</dbReference>
<dbReference type="Gene3D" id="3.40.1610.10">
    <property type="entry name" value="CV3147-like domain"/>
    <property type="match status" value="1"/>
</dbReference>
<proteinExistence type="predicted"/>
<name>A0A9P5ZUE0_PLEER</name>
<dbReference type="InterPro" id="IPR048350">
    <property type="entry name" value="S-Me-THD-like_C"/>
</dbReference>
<dbReference type="InterPro" id="IPR027479">
    <property type="entry name" value="S-Me-THD_N_sf"/>
</dbReference>
<dbReference type="Gene3D" id="3.30.420.40">
    <property type="match status" value="1"/>
</dbReference>
<feature type="domain" description="S-Me-THD N-terminal" evidence="3">
    <location>
        <begin position="642"/>
        <end position="799"/>
    </location>
</feature>
<evidence type="ECO:0000259" key="1">
    <source>
        <dbReference type="Pfam" id="PF01968"/>
    </source>
</evidence>
<reference evidence="5" key="1">
    <citation type="submission" date="2020-11" db="EMBL/GenBank/DDBJ databases">
        <authorList>
            <consortium name="DOE Joint Genome Institute"/>
            <person name="Ahrendt S."/>
            <person name="Riley R."/>
            <person name="Andreopoulos W."/>
            <person name="Labutti K."/>
            <person name="Pangilinan J."/>
            <person name="Ruiz-Duenas F.J."/>
            <person name="Barrasa J.M."/>
            <person name="Sanchez-Garcia M."/>
            <person name="Camarero S."/>
            <person name="Miyauchi S."/>
            <person name="Serrano A."/>
            <person name="Linde D."/>
            <person name="Babiker R."/>
            <person name="Drula E."/>
            <person name="Ayuso-Fernandez I."/>
            <person name="Pacheco R."/>
            <person name="Padilla G."/>
            <person name="Ferreira P."/>
            <person name="Barriuso J."/>
            <person name="Kellner H."/>
            <person name="Castanera R."/>
            <person name="Alfaro M."/>
            <person name="Ramirez L."/>
            <person name="Pisabarro A.G."/>
            <person name="Kuo A."/>
            <person name="Tritt A."/>
            <person name="Lipzen A."/>
            <person name="He G."/>
            <person name="Yan M."/>
            <person name="Ng V."/>
            <person name="Cullen D."/>
            <person name="Martin F."/>
            <person name="Rosso M.-N."/>
            <person name="Henrissat B."/>
            <person name="Hibbett D."/>
            <person name="Martinez A.T."/>
            <person name="Grigoriev I.V."/>
        </authorList>
    </citation>
    <scope>NUCLEOTIDE SEQUENCE</scope>
    <source>
        <strain evidence="5">ATCC 90797</strain>
    </source>
</reference>
<dbReference type="InterPro" id="IPR002821">
    <property type="entry name" value="Hydantoinase_A"/>
</dbReference>
<feature type="domain" description="Hydantoinase/oxoprolinase N-terminal" evidence="2">
    <location>
        <begin position="50"/>
        <end position="224"/>
    </location>
</feature>
<dbReference type="FunFam" id="3.40.1610.10:FF:000001">
    <property type="entry name" value="Hydantoinase, putative"/>
    <property type="match status" value="1"/>
</dbReference>
<dbReference type="Pfam" id="PF05378">
    <property type="entry name" value="Hydant_A_N"/>
    <property type="match status" value="1"/>
</dbReference>
<gene>
    <name evidence="5" type="ORF">BDN71DRAFT_1449234</name>
</gene>
<dbReference type="PANTHER" id="PTHR11365:SF10">
    <property type="entry name" value="HYDANTOINASE_OXOPROLINASE"/>
    <property type="match status" value="1"/>
</dbReference>
<keyword evidence="6" id="KW-1185">Reference proteome</keyword>
<dbReference type="Pfam" id="PF01968">
    <property type="entry name" value="Hydantoinase_A"/>
    <property type="match status" value="1"/>
</dbReference>
<evidence type="ECO:0000313" key="6">
    <source>
        <dbReference type="Proteomes" id="UP000807025"/>
    </source>
</evidence>
<protein>
    <submittedName>
        <fullName evidence="5">DUF917-domain-containing protein</fullName>
    </submittedName>
</protein>
<evidence type="ECO:0000313" key="5">
    <source>
        <dbReference type="EMBL" id="KAF9494149.1"/>
    </source>
</evidence>
<evidence type="ECO:0000259" key="4">
    <source>
        <dbReference type="Pfam" id="PF20906"/>
    </source>
</evidence>
<dbReference type="InterPro" id="IPR024071">
    <property type="entry name" value="S-Me-THD_C_sf"/>
</dbReference>